<evidence type="ECO:0000256" key="4">
    <source>
        <dbReference type="ARBA" id="ARBA00022553"/>
    </source>
</evidence>
<keyword evidence="2 7" id="KW-0728">SH3 domain</keyword>
<dbReference type="PANTHER" id="PTHR23065:SF7">
    <property type="entry name" value="NOSTRIN, ISOFORM H"/>
    <property type="match status" value="1"/>
</dbReference>
<dbReference type="SMART" id="SM00055">
    <property type="entry name" value="FCH"/>
    <property type="match status" value="1"/>
</dbReference>
<dbReference type="AlphaFoldDB" id="A0A4P9YKN1"/>
<dbReference type="InterPro" id="IPR001060">
    <property type="entry name" value="FCH_dom"/>
</dbReference>
<evidence type="ECO:0000256" key="5">
    <source>
        <dbReference type="ARBA" id="ARBA00023054"/>
    </source>
</evidence>
<dbReference type="Pfam" id="PF00611">
    <property type="entry name" value="FCH"/>
    <property type="match status" value="1"/>
</dbReference>
<dbReference type="PANTHER" id="PTHR23065">
    <property type="entry name" value="PROLINE-SERINE-THREONINE PHOSPHATASE INTERACTING PROTEIN 1"/>
    <property type="match status" value="1"/>
</dbReference>
<dbReference type="Proteomes" id="UP000281549">
    <property type="component" value="Unassembled WGS sequence"/>
</dbReference>
<dbReference type="InterPro" id="IPR036028">
    <property type="entry name" value="SH3-like_dom_sf"/>
</dbReference>
<keyword evidence="3" id="KW-0963">Cytoplasm</keyword>
<dbReference type="InterPro" id="IPR001452">
    <property type="entry name" value="SH3_domain"/>
</dbReference>
<dbReference type="EMBL" id="ML005123">
    <property type="protein sequence ID" value="RKP20025.1"/>
    <property type="molecule type" value="Genomic_DNA"/>
</dbReference>
<evidence type="ECO:0000259" key="9">
    <source>
        <dbReference type="PROSITE" id="PS50002"/>
    </source>
</evidence>
<dbReference type="Pfam" id="PF00018">
    <property type="entry name" value="SH3_1"/>
    <property type="match status" value="1"/>
</dbReference>
<keyword evidence="5 8" id="KW-0175">Coiled coil</keyword>
<protein>
    <recommendedName>
        <fullName evidence="13">FCH-domain-containing protein</fullName>
    </recommendedName>
</protein>
<dbReference type="Gene3D" id="2.30.30.40">
    <property type="entry name" value="SH3 Domains"/>
    <property type="match status" value="1"/>
</dbReference>
<dbReference type="Gene3D" id="1.20.1270.60">
    <property type="entry name" value="Arfaptin homology (AH) domain/BAR domain"/>
    <property type="match status" value="1"/>
</dbReference>
<dbReference type="SUPFAM" id="SSF50044">
    <property type="entry name" value="SH3-domain"/>
    <property type="match status" value="1"/>
</dbReference>
<dbReference type="GO" id="GO:0030036">
    <property type="term" value="P:actin cytoskeleton organization"/>
    <property type="evidence" value="ECO:0007669"/>
    <property type="project" value="UniProtKB-ARBA"/>
</dbReference>
<gene>
    <name evidence="11" type="ORF">ROZALSC1DRAFT_28438</name>
</gene>
<accession>A0A4P9YKN1</accession>
<dbReference type="Pfam" id="PF22699">
    <property type="entry name" value="GMIP-like_FCH"/>
    <property type="match status" value="1"/>
</dbReference>
<keyword evidence="4" id="KW-0597">Phosphoprotein</keyword>
<evidence type="ECO:0000259" key="10">
    <source>
        <dbReference type="PROSITE" id="PS51741"/>
    </source>
</evidence>
<evidence type="ECO:0000256" key="8">
    <source>
        <dbReference type="PROSITE-ProRule" id="PRU01077"/>
    </source>
</evidence>
<dbReference type="PROSITE" id="PS50002">
    <property type="entry name" value="SH3"/>
    <property type="match status" value="1"/>
</dbReference>
<sequence>MVVRFQEHFWGKEDKGIEVLLQRLHQGKHTSIAIHNFFEQLITIEEEYSKKLYKLSKVLLSKEDTGTLKEAIEVVSRQVEMISNQHLTFSSKLKEEIEKPLMEFIVTQRDSKNQMKTSTSQLAMKSREKYVQRCEEKEALLATRPPNGSNQKDIDKFEAKVKKAIVSTEISDAEYFSNIQNCKVAFTKWTEDMKNACEVFEKMERERILKTKGFFMNYTALSNDMCNIIQKAVGRSQESIEKINQETDLTLFVQTNQTGKDVPTPLEYVNFYSGTSKFDQTESIHPANISTSQNSIATPSGYNSTDFDTRMQKMTESPSAPDLAQVENKINKFELNVSTPTVDPPFPKNDINNLCSNDPIEWSMSNIPNTLMKGETDQEDRVVRAIFEYSKQDQEEIDLREGDILQVNSLEQDPWYQGKNERTNLRGLFPSNFVEKIE</sequence>
<dbReference type="GO" id="GO:0032153">
    <property type="term" value="C:cell division site"/>
    <property type="evidence" value="ECO:0007669"/>
    <property type="project" value="TreeGrafter"/>
</dbReference>
<evidence type="ECO:0000313" key="12">
    <source>
        <dbReference type="Proteomes" id="UP000281549"/>
    </source>
</evidence>
<evidence type="ECO:0000256" key="7">
    <source>
        <dbReference type="PROSITE-ProRule" id="PRU00192"/>
    </source>
</evidence>
<evidence type="ECO:0000256" key="2">
    <source>
        <dbReference type="ARBA" id="ARBA00022443"/>
    </source>
</evidence>
<dbReference type="InterPro" id="IPR027267">
    <property type="entry name" value="AH/BAR_dom_sf"/>
</dbReference>
<evidence type="ECO:0000256" key="3">
    <source>
        <dbReference type="ARBA" id="ARBA00022490"/>
    </source>
</evidence>
<reference evidence="12" key="1">
    <citation type="journal article" date="2018" name="Nat. Microbiol.">
        <title>Leveraging single-cell genomics to expand the fungal tree of life.</title>
        <authorList>
            <person name="Ahrendt S.R."/>
            <person name="Quandt C.A."/>
            <person name="Ciobanu D."/>
            <person name="Clum A."/>
            <person name="Salamov A."/>
            <person name="Andreopoulos B."/>
            <person name="Cheng J.F."/>
            <person name="Woyke T."/>
            <person name="Pelin A."/>
            <person name="Henrissat B."/>
            <person name="Reynolds N.K."/>
            <person name="Benny G.L."/>
            <person name="Smith M.E."/>
            <person name="James T.Y."/>
            <person name="Grigoriev I.V."/>
        </authorList>
    </citation>
    <scope>NUCLEOTIDE SEQUENCE [LARGE SCALE GENOMIC DNA]</scope>
    <source>
        <strain evidence="12">CSF55</strain>
    </source>
</reference>
<dbReference type="InterPro" id="IPR054713">
    <property type="entry name" value="GMIP/FCHO2-like_FCH"/>
</dbReference>
<dbReference type="SUPFAM" id="SSF103657">
    <property type="entry name" value="BAR/IMD domain-like"/>
    <property type="match status" value="1"/>
</dbReference>
<feature type="domain" description="F-BAR" evidence="10">
    <location>
        <begin position="1"/>
        <end position="248"/>
    </location>
</feature>
<feature type="domain" description="SH3" evidence="9">
    <location>
        <begin position="378"/>
        <end position="438"/>
    </location>
</feature>
<dbReference type="PROSITE" id="PS51741">
    <property type="entry name" value="F_BAR"/>
    <property type="match status" value="1"/>
</dbReference>
<evidence type="ECO:0000313" key="11">
    <source>
        <dbReference type="EMBL" id="RKP20025.1"/>
    </source>
</evidence>
<evidence type="ECO:0008006" key="13">
    <source>
        <dbReference type="Google" id="ProtNLM"/>
    </source>
</evidence>
<dbReference type="InterPro" id="IPR031160">
    <property type="entry name" value="F_BAR_dom"/>
</dbReference>
<keyword evidence="6" id="KW-0206">Cytoskeleton</keyword>
<organism evidence="11 12">
    <name type="scientific">Rozella allomycis (strain CSF55)</name>
    <dbReference type="NCBI Taxonomy" id="988480"/>
    <lineage>
        <taxon>Eukaryota</taxon>
        <taxon>Fungi</taxon>
        <taxon>Fungi incertae sedis</taxon>
        <taxon>Cryptomycota</taxon>
        <taxon>Cryptomycota incertae sedis</taxon>
        <taxon>Rozella</taxon>
    </lineage>
</organism>
<name>A0A4P9YKN1_ROZAC</name>
<comment type="subcellular location">
    <subcellularLocation>
        <location evidence="1">Cytoplasm</location>
        <location evidence="1">Cytoskeleton</location>
    </subcellularLocation>
</comment>
<evidence type="ECO:0000256" key="1">
    <source>
        <dbReference type="ARBA" id="ARBA00004245"/>
    </source>
</evidence>
<dbReference type="GO" id="GO:0005886">
    <property type="term" value="C:plasma membrane"/>
    <property type="evidence" value="ECO:0007669"/>
    <property type="project" value="TreeGrafter"/>
</dbReference>
<dbReference type="GO" id="GO:0030864">
    <property type="term" value="C:cortical actin cytoskeleton"/>
    <property type="evidence" value="ECO:0007669"/>
    <property type="project" value="UniProtKB-ARBA"/>
</dbReference>
<dbReference type="SMART" id="SM00326">
    <property type="entry name" value="SH3"/>
    <property type="match status" value="1"/>
</dbReference>
<proteinExistence type="predicted"/>
<evidence type="ECO:0000256" key="6">
    <source>
        <dbReference type="ARBA" id="ARBA00023212"/>
    </source>
</evidence>